<evidence type="ECO:0000313" key="3">
    <source>
        <dbReference type="Proteomes" id="UP000031307"/>
    </source>
</evidence>
<dbReference type="InterPro" id="IPR037135">
    <property type="entry name" value="DUF1653-like_dom_sf"/>
</dbReference>
<protein>
    <recommendedName>
        <fullName evidence="1">DUF1653 domain-containing protein</fullName>
    </recommendedName>
</protein>
<dbReference type="Proteomes" id="UP000031307">
    <property type="component" value="Unassembled WGS sequence"/>
</dbReference>
<sequence length="84" mass="9555">MMNETLPCFSALAQTIAVGNVYVHYNKGLRYKILGIARHSESLEELVVYQALYGENAIWVRPLGMFLENVVIDGHSRPRFKLDS</sequence>
<organism evidence="2 3">
    <name type="scientific">Parachlamydia acanthamoebae</name>
    <dbReference type="NCBI Taxonomy" id="83552"/>
    <lineage>
        <taxon>Bacteria</taxon>
        <taxon>Pseudomonadati</taxon>
        <taxon>Chlamydiota</taxon>
        <taxon>Chlamydiia</taxon>
        <taxon>Parachlamydiales</taxon>
        <taxon>Parachlamydiaceae</taxon>
        <taxon>Parachlamydia</taxon>
    </lineage>
</organism>
<comment type="caution">
    <text evidence="2">The sequence shown here is derived from an EMBL/GenBank/DDBJ whole genome shotgun (WGS) entry which is preliminary data.</text>
</comment>
<gene>
    <name evidence="2" type="ORF">DB43_GL00220</name>
</gene>
<dbReference type="Gene3D" id="2.30.30.320">
    <property type="entry name" value="DUF1653-like domain"/>
    <property type="match status" value="1"/>
</dbReference>
<dbReference type="PATRIC" id="fig|83552.4.peg.1500"/>
<accession>A0A0C1C107</accession>
<dbReference type="InterPro" id="IPR023387">
    <property type="entry name" value="DUF1653-like_dom"/>
</dbReference>
<dbReference type="EMBL" id="JSAM01000081">
    <property type="protein sequence ID" value="KIA77361.1"/>
    <property type="molecule type" value="Genomic_DNA"/>
</dbReference>
<dbReference type="Pfam" id="PF07866">
    <property type="entry name" value="DUF1653"/>
    <property type="match status" value="1"/>
</dbReference>
<proteinExistence type="predicted"/>
<feature type="domain" description="DUF1653" evidence="1">
    <location>
        <begin position="21"/>
        <end position="81"/>
    </location>
</feature>
<reference evidence="2 3" key="1">
    <citation type="journal article" date="2014" name="Mol. Biol. Evol.">
        <title>Massive expansion of Ubiquitination-related gene families within the Chlamydiae.</title>
        <authorList>
            <person name="Domman D."/>
            <person name="Collingro A."/>
            <person name="Lagkouvardos I."/>
            <person name="Gehre L."/>
            <person name="Weinmaier T."/>
            <person name="Rattei T."/>
            <person name="Subtil A."/>
            <person name="Horn M."/>
        </authorList>
    </citation>
    <scope>NUCLEOTIDE SEQUENCE [LARGE SCALE GENOMIC DNA]</scope>
    <source>
        <strain evidence="2 3">OEW1</strain>
    </source>
</reference>
<evidence type="ECO:0000259" key="1">
    <source>
        <dbReference type="Pfam" id="PF07866"/>
    </source>
</evidence>
<dbReference type="AlphaFoldDB" id="A0A0C1C107"/>
<name>A0A0C1C107_9BACT</name>
<evidence type="ECO:0000313" key="2">
    <source>
        <dbReference type="EMBL" id="KIA77361.1"/>
    </source>
</evidence>